<proteinExistence type="inferred from homology"/>
<protein>
    <submittedName>
        <fullName evidence="2">Branched-chain-amino-acid aminotransferase</fullName>
        <ecNumber evidence="2">2.6.1.42</ecNumber>
    </submittedName>
</protein>
<organism evidence="2 3">
    <name type="scientific">Aureliella helgolandensis</name>
    <dbReference type="NCBI Taxonomy" id="2527968"/>
    <lineage>
        <taxon>Bacteria</taxon>
        <taxon>Pseudomonadati</taxon>
        <taxon>Planctomycetota</taxon>
        <taxon>Planctomycetia</taxon>
        <taxon>Pirellulales</taxon>
        <taxon>Pirellulaceae</taxon>
        <taxon>Aureliella</taxon>
    </lineage>
</organism>
<reference evidence="2 3" key="1">
    <citation type="submission" date="2019-02" db="EMBL/GenBank/DDBJ databases">
        <title>Deep-cultivation of Planctomycetes and their phenomic and genomic characterization uncovers novel biology.</title>
        <authorList>
            <person name="Wiegand S."/>
            <person name="Jogler M."/>
            <person name="Boedeker C."/>
            <person name="Pinto D."/>
            <person name="Vollmers J."/>
            <person name="Rivas-Marin E."/>
            <person name="Kohn T."/>
            <person name="Peeters S.H."/>
            <person name="Heuer A."/>
            <person name="Rast P."/>
            <person name="Oberbeckmann S."/>
            <person name="Bunk B."/>
            <person name="Jeske O."/>
            <person name="Meyerdierks A."/>
            <person name="Storesund J.E."/>
            <person name="Kallscheuer N."/>
            <person name="Luecker S."/>
            <person name="Lage O.M."/>
            <person name="Pohl T."/>
            <person name="Merkel B.J."/>
            <person name="Hornburger P."/>
            <person name="Mueller R.-W."/>
            <person name="Bruemmer F."/>
            <person name="Labrenz M."/>
            <person name="Spormann A.M."/>
            <person name="Op den Camp H."/>
            <person name="Overmann J."/>
            <person name="Amann R."/>
            <person name="Jetten M.S.M."/>
            <person name="Mascher T."/>
            <person name="Medema M.H."/>
            <person name="Devos D.P."/>
            <person name="Kaster A.-K."/>
            <person name="Ovreas L."/>
            <person name="Rohde M."/>
            <person name="Galperin M.Y."/>
            <person name="Jogler C."/>
        </authorList>
    </citation>
    <scope>NUCLEOTIDE SEQUENCE [LARGE SCALE GENOMIC DNA]</scope>
    <source>
        <strain evidence="2 3">Q31a</strain>
    </source>
</reference>
<dbReference type="SUPFAM" id="SSF56752">
    <property type="entry name" value="D-aminoacid aminotransferase-like PLP-dependent enzymes"/>
    <property type="match status" value="1"/>
</dbReference>
<dbReference type="KEGG" id="ahel:Q31a_03240"/>
<dbReference type="InterPro" id="IPR050571">
    <property type="entry name" value="Class-IV_PLP-Dep_Aminotrnsfr"/>
</dbReference>
<dbReference type="GO" id="GO:0004084">
    <property type="term" value="F:branched-chain-amino-acid transaminase activity"/>
    <property type="evidence" value="ECO:0007669"/>
    <property type="project" value="UniProtKB-EC"/>
</dbReference>
<dbReference type="AlphaFoldDB" id="A0A518G0B6"/>
<sequence length="296" mass="33015">MDSIAWYNHEWLPAAQATLPLDDVGVLQGAVLVERLRTVRGEPLDVEQHLSRMQFGCELLEIHPPRGRDWIGLLGEVVRECASRNRAVFGAQDFSLVVIVTPGRIGESPRLPTMIVHAAPIRWPQLKSFYRVGQPLIVANTRNVPQECWLPQLKTRSRLHYYLADSEAAELAQPWGGAVLLDLAGNLTETSMANLLVVEGKRIVSPPLNSILHGVSLTRTLRLAVEMEYDVALEQLSSERAQAADEILLCGSTGCLWPAASLEDRIFDDPVRRPVFQHLSRAWCDDISLDYVQQAS</sequence>
<dbReference type="InterPro" id="IPR043131">
    <property type="entry name" value="BCAT-like_N"/>
</dbReference>
<name>A0A518G0B6_9BACT</name>
<evidence type="ECO:0000256" key="1">
    <source>
        <dbReference type="ARBA" id="ARBA00009320"/>
    </source>
</evidence>
<evidence type="ECO:0000313" key="3">
    <source>
        <dbReference type="Proteomes" id="UP000318017"/>
    </source>
</evidence>
<dbReference type="RefSeq" id="WP_197356015.1">
    <property type="nucleotide sequence ID" value="NZ_CP036298.1"/>
</dbReference>
<dbReference type="Gene3D" id="3.20.10.10">
    <property type="entry name" value="D-amino Acid Aminotransferase, subunit A, domain 2"/>
    <property type="match status" value="1"/>
</dbReference>
<dbReference type="PANTHER" id="PTHR42743">
    <property type="entry name" value="AMINO-ACID AMINOTRANSFERASE"/>
    <property type="match status" value="1"/>
</dbReference>
<dbReference type="EC" id="2.6.1.42" evidence="2"/>
<dbReference type="PANTHER" id="PTHR42743:SF13">
    <property type="entry name" value="P-LOOP CONTAINING NUCLEOSIDE TRIPHOSPHATE HYDROLASE PROTEIN"/>
    <property type="match status" value="1"/>
</dbReference>
<keyword evidence="2" id="KW-0808">Transferase</keyword>
<dbReference type="InterPro" id="IPR001544">
    <property type="entry name" value="Aminotrans_IV"/>
</dbReference>
<dbReference type="EMBL" id="CP036298">
    <property type="protein sequence ID" value="QDV22045.1"/>
    <property type="molecule type" value="Genomic_DNA"/>
</dbReference>
<accession>A0A518G0B6</accession>
<gene>
    <name evidence="2" type="primary">ilvE_1</name>
    <name evidence="2" type="ORF">Q31a_03240</name>
</gene>
<dbReference type="InterPro" id="IPR036038">
    <property type="entry name" value="Aminotransferase-like"/>
</dbReference>
<dbReference type="Proteomes" id="UP000318017">
    <property type="component" value="Chromosome"/>
</dbReference>
<dbReference type="GO" id="GO:0046394">
    <property type="term" value="P:carboxylic acid biosynthetic process"/>
    <property type="evidence" value="ECO:0007669"/>
    <property type="project" value="UniProtKB-ARBA"/>
</dbReference>
<comment type="similarity">
    <text evidence="1">Belongs to the class-IV pyridoxal-phosphate-dependent aminotransferase family.</text>
</comment>
<dbReference type="Pfam" id="PF01063">
    <property type="entry name" value="Aminotran_4"/>
    <property type="match status" value="1"/>
</dbReference>
<dbReference type="Gene3D" id="3.30.470.10">
    <property type="match status" value="1"/>
</dbReference>
<evidence type="ECO:0000313" key="2">
    <source>
        <dbReference type="EMBL" id="QDV22045.1"/>
    </source>
</evidence>
<keyword evidence="2" id="KW-0032">Aminotransferase</keyword>
<keyword evidence="3" id="KW-1185">Reference proteome</keyword>
<dbReference type="InterPro" id="IPR043132">
    <property type="entry name" value="BCAT-like_C"/>
</dbReference>